<name>A0A943UUN3_9ACTN</name>
<evidence type="ECO:0000256" key="1">
    <source>
        <dbReference type="ARBA" id="ARBA00022884"/>
    </source>
</evidence>
<dbReference type="Gene3D" id="3.30.300.20">
    <property type="match status" value="1"/>
</dbReference>
<dbReference type="InterPro" id="IPR036612">
    <property type="entry name" value="KH_dom_type_1_sf"/>
</dbReference>
<dbReference type="PANTHER" id="PTHR12826">
    <property type="entry name" value="RIBONUCLEASE Y"/>
    <property type="match status" value="1"/>
</dbReference>
<accession>A0A943UUN3</accession>
<organism evidence="6 7">
    <name type="scientific">Slackia piriformis</name>
    <dbReference type="NCBI Taxonomy" id="626934"/>
    <lineage>
        <taxon>Bacteria</taxon>
        <taxon>Bacillati</taxon>
        <taxon>Actinomycetota</taxon>
        <taxon>Coriobacteriia</taxon>
        <taxon>Eggerthellales</taxon>
        <taxon>Eggerthellaceae</taxon>
        <taxon>Slackia</taxon>
    </lineage>
</organism>
<dbReference type="PANTHER" id="PTHR12826:SF15">
    <property type="entry name" value="RIBONUCLEASE Y"/>
    <property type="match status" value="1"/>
</dbReference>
<evidence type="ECO:0000256" key="3">
    <source>
        <dbReference type="SAM" id="MobiDB-lite"/>
    </source>
</evidence>
<dbReference type="InterPro" id="IPR015946">
    <property type="entry name" value="KH_dom-like_a/b"/>
</dbReference>
<evidence type="ECO:0000313" key="6">
    <source>
        <dbReference type="EMBL" id="MBS6941632.1"/>
    </source>
</evidence>
<feature type="domain" description="K Homology" evidence="5">
    <location>
        <begin position="201"/>
        <end position="268"/>
    </location>
</feature>
<keyword evidence="4" id="KW-0812">Transmembrane</keyword>
<sequence>MPEYIWLIAVVVVAVAGIAAGFIISRYLVNASSKKAAEEAEQLVASAKRQAETLRREAVVEAKDEVFKMKQEAQAENKERMREVRNAENRINQREESLDRRVESLDAREHQLSSMQGQVERRERDLKSAMQEVNVRLERVAGMTPEEAKKELLDSLRDEVTHESAAIIREAEQRAKLEADKKSREILSLAIQRVAADHSAETTVKTIHIPSDDLKGRIIGREGRNIRSFEQLTGVNLLIDDTPECVTISCFDPVRREVGRVTMENLIADGRIHPARIEEMYAKAEKQVNQQVQDAGEQATFDVGIHDLHPELVRTLGRLRFRTSFGQNVLNHSLEVAYLCGVMAAELGLDPV</sequence>
<dbReference type="InterPro" id="IPR004088">
    <property type="entry name" value="KH_dom_type_1"/>
</dbReference>
<keyword evidence="4" id="KW-1133">Transmembrane helix</keyword>
<dbReference type="InterPro" id="IPR022711">
    <property type="entry name" value="RNase_Y_N"/>
</dbReference>
<evidence type="ECO:0000256" key="4">
    <source>
        <dbReference type="SAM" id="Phobius"/>
    </source>
</evidence>
<reference evidence="6" key="1">
    <citation type="submission" date="2021-02" db="EMBL/GenBank/DDBJ databases">
        <title>Infant gut strain persistence is associated with maternal origin, phylogeny, and functional potential including surface adhesion and iron acquisition.</title>
        <authorList>
            <person name="Lou Y.C."/>
        </authorList>
    </citation>
    <scope>NUCLEOTIDE SEQUENCE</scope>
    <source>
        <strain evidence="6">L2_039_000G1_dasL2_039_000G1_concoct_11</strain>
    </source>
</reference>
<comment type="caution">
    <text evidence="6">The sequence shown here is derived from an EMBL/GenBank/DDBJ whole genome shotgun (WGS) entry which is preliminary data.</text>
</comment>
<dbReference type="GO" id="GO:0003723">
    <property type="term" value="F:RNA binding"/>
    <property type="evidence" value="ECO:0007669"/>
    <property type="project" value="UniProtKB-UniRule"/>
</dbReference>
<proteinExistence type="predicted"/>
<keyword evidence="4" id="KW-0472">Membrane</keyword>
<feature type="region of interest" description="Disordered" evidence="3">
    <location>
        <begin position="73"/>
        <end position="96"/>
    </location>
</feature>
<dbReference type="PROSITE" id="PS50084">
    <property type="entry name" value="KH_TYPE_1"/>
    <property type="match status" value="1"/>
</dbReference>
<dbReference type="InterPro" id="IPR004087">
    <property type="entry name" value="KH_dom"/>
</dbReference>
<dbReference type="EMBL" id="JAGZSV010000247">
    <property type="protein sequence ID" value="MBS6941632.1"/>
    <property type="molecule type" value="Genomic_DNA"/>
</dbReference>
<gene>
    <name evidence="6" type="ORF">KH142_09265</name>
</gene>
<dbReference type="SUPFAM" id="SSF54791">
    <property type="entry name" value="Eukaryotic type KH-domain (KH-domain type I)"/>
    <property type="match status" value="1"/>
</dbReference>
<dbReference type="SMART" id="SM00322">
    <property type="entry name" value="KH"/>
    <property type="match status" value="1"/>
</dbReference>
<dbReference type="Pfam" id="PF12072">
    <property type="entry name" value="RNase_Y_N"/>
    <property type="match status" value="1"/>
</dbReference>
<feature type="transmembrane region" description="Helical" evidence="4">
    <location>
        <begin position="6"/>
        <end position="29"/>
    </location>
</feature>
<feature type="non-terminal residue" evidence="6">
    <location>
        <position position="352"/>
    </location>
</feature>
<keyword evidence="1 2" id="KW-0694">RNA-binding</keyword>
<evidence type="ECO:0000313" key="7">
    <source>
        <dbReference type="Proteomes" id="UP000727506"/>
    </source>
</evidence>
<dbReference type="Proteomes" id="UP000727506">
    <property type="component" value="Unassembled WGS sequence"/>
</dbReference>
<protein>
    <submittedName>
        <fullName evidence="6">DUF3552 domain-containing protein</fullName>
    </submittedName>
</protein>
<dbReference type="SUPFAM" id="SSF109604">
    <property type="entry name" value="HD-domain/PDEase-like"/>
    <property type="match status" value="1"/>
</dbReference>
<evidence type="ECO:0000259" key="5">
    <source>
        <dbReference type="SMART" id="SM00322"/>
    </source>
</evidence>
<dbReference type="CDD" id="cd22431">
    <property type="entry name" value="KH-I_RNaseY"/>
    <property type="match status" value="1"/>
</dbReference>
<evidence type="ECO:0000256" key="2">
    <source>
        <dbReference type="PROSITE-ProRule" id="PRU00117"/>
    </source>
</evidence>
<dbReference type="AlphaFoldDB" id="A0A943UUN3"/>
<dbReference type="Pfam" id="PF00013">
    <property type="entry name" value="KH_1"/>
    <property type="match status" value="1"/>
</dbReference>